<evidence type="ECO:0000313" key="2">
    <source>
        <dbReference type="EMBL" id="MBM7079526.1"/>
    </source>
</evidence>
<sequence length="55" mass="5805">MARSVRIAYPAALLILVVVGSIADLPVWQAALMGAAAMTPVLVVDLVLTRTNRSE</sequence>
<reference evidence="2 3" key="1">
    <citation type="submission" date="2021-02" db="EMBL/GenBank/DDBJ databases">
        <authorList>
            <person name="Ra J.-S."/>
        </authorList>
    </citation>
    <scope>NUCLEOTIDE SEQUENCE [LARGE SCALE GENOMIC DNA]</scope>
    <source>
        <strain evidence="2 3">MMS20-R1-14</strain>
    </source>
</reference>
<organism evidence="2 3">
    <name type="scientific">Micromonospora humida</name>
    <dbReference type="NCBI Taxonomy" id="2809018"/>
    <lineage>
        <taxon>Bacteria</taxon>
        <taxon>Bacillati</taxon>
        <taxon>Actinomycetota</taxon>
        <taxon>Actinomycetes</taxon>
        <taxon>Micromonosporales</taxon>
        <taxon>Micromonosporaceae</taxon>
        <taxon>Micromonospora</taxon>
    </lineage>
</organism>
<proteinExistence type="predicted"/>
<keyword evidence="1" id="KW-0812">Transmembrane</keyword>
<feature type="transmembrane region" description="Helical" evidence="1">
    <location>
        <begin position="29"/>
        <end position="48"/>
    </location>
</feature>
<comment type="caution">
    <text evidence="2">The sequence shown here is derived from an EMBL/GenBank/DDBJ whole genome shotgun (WGS) entry which is preliminary data.</text>
</comment>
<protein>
    <submittedName>
        <fullName evidence="2">Uncharacterized protein</fullName>
    </submittedName>
</protein>
<dbReference type="EMBL" id="JAFEUC010000014">
    <property type="protein sequence ID" value="MBM7079526.1"/>
    <property type="molecule type" value="Genomic_DNA"/>
</dbReference>
<keyword evidence="3" id="KW-1185">Reference proteome</keyword>
<evidence type="ECO:0000313" key="3">
    <source>
        <dbReference type="Proteomes" id="UP001518872"/>
    </source>
</evidence>
<name>A0ABS2J057_9ACTN</name>
<evidence type="ECO:0000256" key="1">
    <source>
        <dbReference type="SAM" id="Phobius"/>
    </source>
</evidence>
<dbReference type="Proteomes" id="UP001518872">
    <property type="component" value="Unassembled WGS sequence"/>
</dbReference>
<feature type="transmembrane region" description="Helical" evidence="1">
    <location>
        <begin position="7"/>
        <end position="23"/>
    </location>
</feature>
<gene>
    <name evidence="2" type="ORF">JQX11_24755</name>
</gene>
<dbReference type="RefSeq" id="WP_204927364.1">
    <property type="nucleotide sequence ID" value="NZ_JAFEUC010000014.1"/>
</dbReference>
<keyword evidence="1" id="KW-0472">Membrane</keyword>
<keyword evidence="1" id="KW-1133">Transmembrane helix</keyword>
<accession>A0ABS2J057</accession>